<evidence type="ECO:0000256" key="1">
    <source>
        <dbReference type="ARBA" id="ARBA00022443"/>
    </source>
</evidence>
<dbReference type="PANTHER" id="PTHR22902">
    <property type="entry name" value="SESQUIPEDALIAN"/>
    <property type="match status" value="1"/>
</dbReference>
<dbReference type="GO" id="GO:0042147">
    <property type="term" value="P:retrograde transport, endosome to Golgi"/>
    <property type="evidence" value="ECO:0007669"/>
    <property type="project" value="TreeGrafter"/>
</dbReference>
<dbReference type="OrthoDB" id="73680at2759"/>
<dbReference type="GO" id="GO:0055037">
    <property type="term" value="C:recycling endosome"/>
    <property type="evidence" value="ECO:0007669"/>
    <property type="project" value="TreeGrafter"/>
</dbReference>
<dbReference type="SUPFAM" id="SSF47769">
    <property type="entry name" value="SAM/Pointed domain"/>
    <property type="match status" value="1"/>
</dbReference>
<dbReference type="GO" id="GO:0005769">
    <property type="term" value="C:early endosome"/>
    <property type="evidence" value="ECO:0007669"/>
    <property type="project" value="TreeGrafter"/>
</dbReference>
<dbReference type="InterPro" id="IPR013761">
    <property type="entry name" value="SAM/pointed_sf"/>
</dbReference>
<dbReference type="PROSITE" id="PS50002">
    <property type="entry name" value="SH3"/>
    <property type="match status" value="1"/>
</dbReference>
<evidence type="ECO:0000259" key="5">
    <source>
        <dbReference type="PROSITE" id="PS50002"/>
    </source>
</evidence>
<proteinExistence type="predicted"/>
<protein>
    <recommendedName>
        <fullName evidence="10">PH-domain-containing protein</fullName>
    </recommendedName>
</protein>
<dbReference type="GO" id="GO:0001881">
    <property type="term" value="P:receptor recycling"/>
    <property type="evidence" value="ECO:0007669"/>
    <property type="project" value="TreeGrafter"/>
</dbReference>
<dbReference type="InterPro" id="IPR001660">
    <property type="entry name" value="SAM"/>
</dbReference>
<dbReference type="InterPro" id="IPR011993">
    <property type="entry name" value="PH-like_dom_sf"/>
</dbReference>
<dbReference type="Pfam" id="PF14604">
    <property type="entry name" value="SH3_9"/>
    <property type="match status" value="1"/>
</dbReference>
<accession>A0A4P9ZF26</accession>
<dbReference type="SUPFAM" id="SSF50729">
    <property type="entry name" value="PH domain-like"/>
    <property type="match status" value="1"/>
</dbReference>
<dbReference type="Gene3D" id="1.10.150.50">
    <property type="entry name" value="Transcription Factor, Ets-1"/>
    <property type="match status" value="1"/>
</dbReference>
<dbReference type="Gene3D" id="2.30.30.40">
    <property type="entry name" value="SH3 Domains"/>
    <property type="match status" value="1"/>
</dbReference>
<evidence type="ECO:0008006" key="10">
    <source>
        <dbReference type="Google" id="ProtNLM"/>
    </source>
</evidence>
<feature type="domain" description="PH" evidence="6">
    <location>
        <begin position="526"/>
        <end position="650"/>
    </location>
</feature>
<dbReference type="Pfam" id="PF00169">
    <property type="entry name" value="PH"/>
    <property type="match status" value="1"/>
</dbReference>
<feature type="region of interest" description="Disordered" evidence="4">
    <location>
        <begin position="468"/>
        <end position="487"/>
    </location>
</feature>
<dbReference type="FunFam" id="2.30.29.30:FF:000230">
    <property type="entry name" value="Polarized growth protein (Boi2)"/>
    <property type="match status" value="1"/>
</dbReference>
<dbReference type="EMBL" id="ML004439">
    <property type="protein sequence ID" value="RKP31614.1"/>
    <property type="molecule type" value="Genomic_DNA"/>
</dbReference>
<evidence type="ECO:0000259" key="6">
    <source>
        <dbReference type="PROSITE" id="PS50003"/>
    </source>
</evidence>
<dbReference type="InterPro" id="IPR036028">
    <property type="entry name" value="SH3-like_dom_sf"/>
</dbReference>
<dbReference type="PANTHER" id="PTHR22902:SF27">
    <property type="entry name" value="PLECKSTRIN HOMOLOGY DOMAIN-CONTAINING FAMILY A MEMBER 3"/>
    <property type="match status" value="1"/>
</dbReference>
<evidence type="ECO:0000313" key="9">
    <source>
        <dbReference type="Proteomes" id="UP000268321"/>
    </source>
</evidence>
<dbReference type="PROSITE" id="PS50105">
    <property type="entry name" value="SAM_DOMAIN"/>
    <property type="match status" value="1"/>
</dbReference>
<keyword evidence="2" id="KW-0597">Phosphoprotein</keyword>
<dbReference type="AlphaFoldDB" id="A0A4P9ZF26"/>
<dbReference type="InterPro" id="IPR045188">
    <property type="entry name" value="Boi1/Boi2-like"/>
</dbReference>
<keyword evidence="1 3" id="KW-0728">SH3 domain</keyword>
<dbReference type="InterPro" id="IPR001452">
    <property type="entry name" value="SH3_domain"/>
</dbReference>
<feature type="region of interest" description="Disordered" evidence="4">
    <location>
        <begin position="224"/>
        <end position="251"/>
    </location>
</feature>
<dbReference type="PROSITE" id="PS50003">
    <property type="entry name" value="PH_DOMAIN"/>
    <property type="match status" value="1"/>
</dbReference>
<evidence type="ECO:0000256" key="4">
    <source>
        <dbReference type="SAM" id="MobiDB-lite"/>
    </source>
</evidence>
<dbReference type="GO" id="GO:0005829">
    <property type="term" value="C:cytosol"/>
    <property type="evidence" value="ECO:0007669"/>
    <property type="project" value="GOC"/>
</dbReference>
<dbReference type="SMART" id="SM00454">
    <property type="entry name" value="SAM"/>
    <property type="match status" value="1"/>
</dbReference>
<dbReference type="Pfam" id="PF07647">
    <property type="entry name" value="SAM_2"/>
    <property type="match status" value="1"/>
</dbReference>
<dbReference type="SUPFAM" id="SSF50044">
    <property type="entry name" value="SH3-domain"/>
    <property type="match status" value="1"/>
</dbReference>
<dbReference type="SMART" id="SM00233">
    <property type="entry name" value="PH"/>
    <property type="match status" value="1"/>
</dbReference>
<evidence type="ECO:0000256" key="3">
    <source>
        <dbReference type="PROSITE-ProRule" id="PRU00192"/>
    </source>
</evidence>
<dbReference type="SMART" id="SM00326">
    <property type="entry name" value="SH3"/>
    <property type="match status" value="1"/>
</dbReference>
<organism evidence="8 9">
    <name type="scientific">Metschnikowia bicuspidata</name>
    <dbReference type="NCBI Taxonomy" id="27322"/>
    <lineage>
        <taxon>Eukaryota</taxon>
        <taxon>Fungi</taxon>
        <taxon>Dikarya</taxon>
        <taxon>Ascomycota</taxon>
        <taxon>Saccharomycotina</taxon>
        <taxon>Pichiomycetes</taxon>
        <taxon>Metschnikowiaceae</taxon>
        <taxon>Metschnikowia</taxon>
    </lineage>
</organism>
<evidence type="ECO:0000313" key="8">
    <source>
        <dbReference type="EMBL" id="RKP31614.1"/>
    </source>
</evidence>
<feature type="domain" description="SAM" evidence="7">
    <location>
        <begin position="157"/>
        <end position="222"/>
    </location>
</feature>
<feature type="region of interest" description="Disordered" evidence="4">
    <location>
        <begin position="796"/>
        <end position="823"/>
    </location>
</feature>
<sequence>MATLKTVYVCIKLFNAWLSDELSLKIGDKIEVLADDSEYNDGWFMGRQLASGAVGLFPKTFTKEFVQSDAPGLLRSRSRRVPTNSKVSNTFIANSTSNANTSDMHSTLDEINRVLEDFHVSDGGVDTSLGSSKRRPRSLLNSLMLMQDLNPLKCAEWTPKQVSSYFAIVLGLDMEVAGKFARHQITGQILLQLNLELLKELEIDSFGTRFEVNREIEKLRKIAGRRDSHRAAQQHCDEPSETTEAEGSSKASLPYTYSDEEAHTNASSTQSMGATRHASDVFLLPSAHFKAKDSANARFEHHRTKSHSLENLAFPSSPGKSPTLDNVMASTFMTPRKAPQPLAGSQMNTALRFGGLPATPGQYNAHSPYVSRTKASTTNLSRPTSALYDKAALTHSRALSSGKDGHKRHSSVFLFLSGNNDDFASNDKFARTKDPVMPKKSIDGHRQLYIMDGGGEVDIDEAALSPKKEPKFTKTDEKDSGGGRKLMGLRSVSTQNFRNLTGLKKLKTSAFTEGIRDINPDDAIKMSSYSGWMSKKSGGTLGWRLRYFTLHGTRLSYFTSLRDKREKGLIDITAHKVIPVSTESEVALNDKYVAMYASLAGFGRYCFKLVPPAPGFKKGLTFTQPKTHFFAVETQEEMRGWMKALMTATIDIDDSVPVVSSCNTPTVTLARAQELLAKAREETKMKDETLRVHPFGLDMSLLLDPDSATSDDSLMLVKDDELAAKPLKLRIETLGMLNAGPDSPRWAQTLGGFASPYLLASGLLSPKQTCLPVFGVSGSQSSTPLRMTRLDYFGAGEAASGDRNTSDEGPKSPSPRFAKKKSEKMMAYTSDGTFVINARKK</sequence>
<feature type="domain" description="SH3" evidence="5">
    <location>
        <begin position="3"/>
        <end position="67"/>
    </location>
</feature>
<dbReference type="Gene3D" id="2.30.29.30">
    <property type="entry name" value="Pleckstrin-homology domain (PH domain)/Phosphotyrosine-binding domain (PTB)"/>
    <property type="match status" value="1"/>
</dbReference>
<feature type="compositionally biased region" description="Basic and acidic residues" evidence="4">
    <location>
        <begin position="224"/>
        <end position="238"/>
    </location>
</feature>
<evidence type="ECO:0000256" key="2">
    <source>
        <dbReference type="ARBA" id="ARBA00022553"/>
    </source>
</evidence>
<dbReference type="Proteomes" id="UP000268321">
    <property type="component" value="Unassembled WGS sequence"/>
</dbReference>
<dbReference type="GO" id="GO:0007032">
    <property type="term" value="P:endosome organization"/>
    <property type="evidence" value="ECO:0007669"/>
    <property type="project" value="TreeGrafter"/>
</dbReference>
<dbReference type="InterPro" id="IPR001849">
    <property type="entry name" value="PH_domain"/>
</dbReference>
<feature type="compositionally biased region" description="Basic and acidic residues" evidence="4">
    <location>
        <begin position="468"/>
        <end position="482"/>
    </location>
</feature>
<keyword evidence="9" id="KW-1185">Reference proteome</keyword>
<evidence type="ECO:0000259" key="7">
    <source>
        <dbReference type="PROSITE" id="PS50105"/>
    </source>
</evidence>
<reference evidence="9" key="1">
    <citation type="journal article" date="2018" name="Nat. Microbiol.">
        <title>Leveraging single-cell genomics to expand the fungal tree of life.</title>
        <authorList>
            <person name="Ahrendt S.R."/>
            <person name="Quandt C.A."/>
            <person name="Ciobanu D."/>
            <person name="Clum A."/>
            <person name="Salamov A."/>
            <person name="Andreopoulos B."/>
            <person name="Cheng J.F."/>
            <person name="Woyke T."/>
            <person name="Pelin A."/>
            <person name="Henrissat B."/>
            <person name="Reynolds N.K."/>
            <person name="Benny G.L."/>
            <person name="Smith M.E."/>
            <person name="James T.Y."/>
            <person name="Grigoriev I.V."/>
        </authorList>
    </citation>
    <scope>NUCLEOTIDE SEQUENCE [LARGE SCALE GENOMIC DNA]</scope>
    <source>
        <strain evidence="9">Baker2002</strain>
    </source>
</reference>
<gene>
    <name evidence="8" type="ORF">METBISCDRAFT_13698</name>
</gene>
<dbReference type="GO" id="GO:0005802">
    <property type="term" value="C:trans-Golgi network"/>
    <property type="evidence" value="ECO:0007669"/>
    <property type="project" value="TreeGrafter"/>
</dbReference>
<name>A0A4P9ZF26_9ASCO</name>